<dbReference type="AlphaFoldDB" id="A0A450YHH4"/>
<organism evidence="1">
    <name type="scientific">Candidatus Kentrum sp. TC</name>
    <dbReference type="NCBI Taxonomy" id="2126339"/>
    <lineage>
        <taxon>Bacteria</taxon>
        <taxon>Pseudomonadati</taxon>
        <taxon>Pseudomonadota</taxon>
        <taxon>Gammaproteobacteria</taxon>
        <taxon>Candidatus Kentrum</taxon>
    </lineage>
</organism>
<dbReference type="Pfam" id="PF08780">
    <property type="entry name" value="NTase_sub_bind"/>
    <property type="match status" value="1"/>
</dbReference>
<dbReference type="GO" id="GO:0016740">
    <property type="term" value="F:transferase activity"/>
    <property type="evidence" value="ECO:0007669"/>
    <property type="project" value="UniProtKB-KW"/>
</dbReference>
<accession>A0A450YHH4</accession>
<dbReference type="EMBL" id="CAADFT010000009">
    <property type="protein sequence ID" value="VFK40996.1"/>
    <property type="molecule type" value="Genomic_DNA"/>
</dbReference>
<proteinExistence type="predicted"/>
<dbReference type="SUPFAM" id="SSF81593">
    <property type="entry name" value="Nucleotidyltransferase substrate binding subunit/domain"/>
    <property type="match status" value="1"/>
</dbReference>
<gene>
    <name evidence="1" type="ORF">BECKTC1821E_GA0114239_10099</name>
</gene>
<reference evidence="1" key="1">
    <citation type="submission" date="2019-02" db="EMBL/GenBank/DDBJ databases">
        <authorList>
            <person name="Gruber-Vodicka R. H."/>
            <person name="Seah K. B. B."/>
        </authorList>
    </citation>
    <scope>NUCLEOTIDE SEQUENCE</scope>
    <source>
        <strain evidence="1">BECK_BZ125</strain>
    </source>
</reference>
<evidence type="ECO:0000313" key="1">
    <source>
        <dbReference type="EMBL" id="VFK40996.1"/>
    </source>
</evidence>
<dbReference type="Gene3D" id="1.20.120.330">
    <property type="entry name" value="Nucleotidyltransferases domain 2"/>
    <property type="match status" value="1"/>
</dbReference>
<keyword evidence="1" id="KW-0808">Transferase</keyword>
<name>A0A450YHH4_9GAMM</name>
<dbReference type="NCBIfam" id="TIGR01987">
    <property type="entry name" value="HI0074"/>
    <property type="match status" value="1"/>
</dbReference>
<sequence length="129" mass="14388">MKAEVLLSDLSRALIQLTDALALSPDHDVIRAGCIRYFEFTFELAWKTVKAFAEEEGLNPGGSPKACLKNAFALGWINEKAVWLEMLDARNRMSHVYDALDAMNIYERLPEFIGPLKNLVDTLAGASRS</sequence>
<protein>
    <submittedName>
        <fullName evidence="1">Nucleotidyltransferase substrate binding protein, HI0074 family</fullName>
    </submittedName>
</protein>
<dbReference type="InterPro" id="IPR010235">
    <property type="entry name" value="HepT"/>
</dbReference>